<dbReference type="Pfam" id="PF00512">
    <property type="entry name" value="HisKA"/>
    <property type="match status" value="1"/>
</dbReference>
<dbReference type="Gene3D" id="6.10.340.10">
    <property type="match status" value="1"/>
</dbReference>
<dbReference type="SUPFAM" id="SSF47384">
    <property type="entry name" value="Homodimeric domain of signal transducing histidine kinase"/>
    <property type="match status" value="1"/>
</dbReference>
<dbReference type="PROSITE" id="PS50109">
    <property type="entry name" value="HIS_KIN"/>
    <property type="match status" value="1"/>
</dbReference>
<dbReference type="Gene3D" id="1.10.287.130">
    <property type="match status" value="1"/>
</dbReference>
<sequence length="378" mass="41336">MDCLLECAALDTAWTIQMGKNLNSLIVRAMIMLTLIMLTLLAFAVVYFGLTAYFFFIYEWLYPDFTNDDVLRTGDIITLGLLLGVGISTASVLGWVLAKRIVDPLKSVANAARKIANGDFSARASLRHENFGEARDLVNDFNQMAERLQRAEAELQYSNSAIAHELRTPLTILRGRLQGLLDGAFSPSSESYARLIGHVDDLSAIVEELRTLALGNAGKLDLQCTQFDLATEAESVLASLEDQFEKSGIKTVSALGHAVTVADRWRVRQAFIALLENCCRYAPQSTVSVETGVAGEHVFFRCSDTGPGLSEESRLRAFERFWRADDSRGRGRGGSGLGLSIVKAIAQAHGGDARILPLKNSGFGIEIRIPIRETTASN</sequence>
<comment type="catalytic activity">
    <reaction evidence="1">
        <text>ATP + protein L-histidine = ADP + protein N-phospho-L-histidine.</text>
        <dbReference type="EC" id="2.7.13.3"/>
    </reaction>
</comment>
<evidence type="ECO:0000256" key="9">
    <source>
        <dbReference type="ARBA" id="ARBA00023012"/>
    </source>
</evidence>
<dbReference type="RefSeq" id="WP_265986943.1">
    <property type="nucleotide sequence ID" value="NZ_JAPHAV010000022.1"/>
</dbReference>
<dbReference type="InterPro" id="IPR003594">
    <property type="entry name" value="HATPase_dom"/>
</dbReference>
<feature type="domain" description="HAMP" evidence="13">
    <location>
        <begin position="99"/>
        <end position="153"/>
    </location>
</feature>
<dbReference type="CDD" id="cd00082">
    <property type="entry name" value="HisKA"/>
    <property type="match status" value="1"/>
</dbReference>
<dbReference type="Pfam" id="PF00672">
    <property type="entry name" value="HAMP"/>
    <property type="match status" value="1"/>
</dbReference>
<dbReference type="PANTHER" id="PTHR45436">
    <property type="entry name" value="SENSOR HISTIDINE KINASE YKOH"/>
    <property type="match status" value="1"/>
</dbReference>
<dbReference type="Pfam" id="PF02518">
    <property type="entry name" value="HATPase_c"/>
    <property type="match status" value="1"/>
</dbReference>
<keyword evidence="5" id="KW-0808">Transferase</keyword>
<keyword evidence="6 11" id="KW-0812">Transmembrane</keyword>
<evidence type="ECO:0000256" key="7">
    <source>
        <dbReference type="ARBA" id="ARBA00022777"/>
    </source>
</evidence>
<feature type="transmembrane region" description="Helical" evidence="11">
    <location>
        <begin position="25"/>
        <end position="56"/>
    </location>
</feature>
<evidence type="ECO:0000256" key="8">
    <source>
        <dbReference type="ARBA" id="ARBA00022989"/>
    </source>
</evidence>
<comment type="subcellular location">
    <subcellularLocation>
        <location evidence="2">Membrane</location>
    </subcellularLocation>
</comment>
<dbReference type="SUPFAM" id="SSF158472">
    <property type="entry name" value="HAMP domain-like"/>
    <property type="match status" value="1"/>
</dbReference>
<feature type="domain" description="Histidine kinase" evidence="12">
    <location>
        <begin position="161"/>
        <end position="373"/>
    </location>
</feature>
<keyword evidence="4" id="KW-0597">Phosphoprotein</keyword>
<gene>
    <name evidence="14" type="ORF">OPR82_21190</name>
</gene>
<accession>A0ABT3QUD3</accession>
<evidence type="ECO:0000259" key="13">
    <source>
        <dbReference type="PROSITE" id="PS50885"/>
    </source>
</evidence>
<keyword evidence="10 11" id="KW-0472">Membrane</keyword>
<dbReference type="Proteomes" id="UP001301216">
    <property type="component" value="Unassembled WGS sequence"/>
</dbReference>
<dbReference type="PANTHER" id="PTHR45436:SF5">
    <property type="entry name" value="SENSOR HISTIDINE KINASE TRCS"/>
    <property type="match status" value="1"/>
</dbReference>
<dbReference type="GO" id="GO:0016301">
    <property type="term" value="F:kinase activity"/>
    <property type="evidence" value="ECO:0007669"/>
    <property type="project" value="UniProtKB-KW"/>
</dbReference>
<keyword evidence="9" id="KW-0902">Two-component regulatory system</keyword>
<proteinExistence type="predicted"/>
<dbReference type="EMBL" id="JAPHAV010000022">
    <property type="protein sequence ID" value="MCX2699225.1"/>
    <property type="molecule type" value="Genomic_DNA"/>
</dbReference>
<dbReference type="Gene3D" id="3.30.565.10">
    <property type="entry name" value="Histidine kinase-like ATPase, C-terminal domain"/>
    <property type="match status" value="1"/>
</dbReference>
<evidence type="ECO:0000256" key="4">
    <source>
        <dbReference type="ARBA" id="ARBA00022553"/>
    </source>
</evidence>
<keyword evidence="7 14" id="KW-0418">Kinase</keyword>
<dbReference type="SMART" id="SM00304">
    <property type="entry name" value="HAMP"/>
    <property type="match status" value="1"/>
</dbReference>
<dbReference type="CDD" id="cd06225">
    <property type="entry name" value="HAMP"/>
    <property type="match status" value="1"/>
</dbReference>
<dbReference type="InterPro" id="IPR050428">
    <property type="entry name" value="TCS_sensor_his_kinase"/>
</dbReference>
<evidence type="ECO:0000256" key="1">
    <source>
        <dbReference type="ARBA" id="ARBA00000085"/>
    </source>
</evidence>
<comment type="caution">
    <text evidence="14">The sequence shown here is derived from an EMBL/GenBank/DDBJ whole genome shotgun (WGS) entry which is preliminary data.</text>
</comment>
<dbReference type="InterPro" id="IPR005467">
    <property type="entry name" value="His_kinase_dom"/>
</dbReference>
<dbReference type="InterPro" id="IPR003660">
    <property type="entry name" value="HAMP_dom"/>
</dbReference>
<dbReference type="InterPro" id="IPR004358">
    <property type="entry name" value="Sig_transdc_His_kin-like_C"/>
</dbReference>
<dbReference type="SMART" id="SM00388">
    <property type="entry name" value="HisKA"/>
    <property type="match status" value="1"/>
</dbReference>
<dbReference type="InterPro" id="IPR036097">
    <property type="entry name" value="HisK_dim/P_sf"/>
</dbReference>
<name>A0ABT3QUD3_9HYPH</name>
<dbReference type="SUPFAM" id="SSF55874">
    <property type="entry name" value="ATPase domain of HSP90 chaperone/DNA topoisomerase II/histidine kinase"/>
    <property type="match status" value="1"/>
</dbReference>
<dbReference type="PROSITE" id="PS50885">
    <property type="entry name" value="HAMP"/>
    <property type="match status" value="1"/>
</dbReference>
<evidence type="ECO:0000256" key="6">
    <source>
        <dbReference type="ARBA" id="ARBA00022692"/>
    </source>
</evidence>
<dbReference type="CDD" id="cd00075">
    <property type="entry name" value="HATPase"/>
    <property type="match status" value="1"/>
</dbReference>
<evidence type="ECO:0000256" key="3">
    <source>
        <dbReference type="ARBA" id="ARBA00012438"/>
    </source>
</evidence>
<dbReference type="SMART" id="SM00387">
    <property type="entry name" value="HATPase_c"/>
    <property type="match status" value="1"/>
</dbReference>
<reference evidence="14 15" key="1">
    <citation type="submission" date="2022-11" db="EMBL/GenBank/DDBJ databases">
        <title>Brucella sp. YY2X, whole genome shotgun sequencing project.</title>
        <authorList>
            <person name="Yang Y."/>
        </authorList>
    </citation>
    <scope>NUCLEOTIDE SEQUENCE [LARGE SCALE GENOMIC DNA]</scope>
    <source>
        <strain evidence="14 15">YY2X</strain>
    </source>
</reference>
<organism evidence="14 15">
    <name type="scientific">Ochrobactrum chromiisoli</name>
    <dbReference type="NCBI Taxonomy" id="2993941"/>
    <lineage>
        <taxon>Bacteria</taxon>
        <taxon>Pseudomonadati</taxon>
        <taxon>Pseudomonadota</taxon>
        <taxon>Alphaproteobacteria</taxon>
        <taxon>Hyphomicrobiales</taxon>
        <taxon>Brucellaceae</taxon>
        <taxon>Brucella/Ochrobactrum group</taxon>
        <taxon>Ochrobactrum</taxon>
    </lineage>
</organism>
<evidence type="ECO:0000256" key="5">
    <source>
        <dbReference type="ARBA" id="ARBA00022679"/>
    </source>
</evidence>
<evidence type="ECO:0000259" key="12">
    <source>
        <dbReference type="PROSITE" id="PS50109"/>
    </source>
</evidence>
<evidence type="ECO:0000313" key="14">
    <source>
        <dbReference type="EMBL" id="MCX2699225.1"/>
    </source>
</evidence>
<keyword evidence="8 11" id="KW-1133">Transmembrane helix</keyword>
<feature type="transmembrane region" description="Helical" evidence="11">
    <location>
        <begin position="76"/>
        <end position="98"/>
    </location>
</feature>
<dbReference type="InterPro" id="IPR003661">
    <property type="entry name" value="HisK_dim/P_dom"/>
</dbReference>
<dbReference type="InterPro" id="IPR036890">
    <property type="entry name" value="HATPase_C_sf"/>
</dbReference>
<protein>
    <recommendedName>
        <fullName evidence="3">histidine kinase</fullName>
        <ecNumber evidence="3">2.7.13.3</ecNumber>
    </recommendedName>
</protein>
<keyword evidence="15" id="KW-1185">Reference proteome</keyword>
<dbReference type="PRINTS" id="PR00344">
    <property type="entry name" value="BCTRLSENSOR"/>
</dbReference>
<evidence type="ECO:0000256" key="11">
    <source>
        <dbReference type="SAM" id="Phobius"/>
    </source>
</evidence>
<evidence type="ECO:0000313" key="15">
    <source>
        <dbReference type="Proteomes" id="UP001301216"/>
    </source>
</evidence>
<evidence type="ECO:0000256" key="10">
    <source>
        <dbReference type="ARBA" id="ARBA00023136"/>
    </source>
</evidence>
<evidence type="ECO:0000256" key="2">
    <source>
        <dbReference type="ARBA" id="ARBA00004370"/>
    </source>
</evidence>
<dbReference type="EC" id="2.7.13.3" evidence="3"/>